<organism evidence="1 2">
    <name type="scientific">Candidatus Magnetominusculus xianensis</name>
    <dbReference type="NCBI Taxonomy" id="1748249"/>
    <lineage>
        <taxon>Bacteria</taxon>
        <taxon>Pseudomonadati</taxon>
        <taxon>Nitrospirota</taxon>
        <taxon>Nitrospiria</taxon>
        <taxon>Nitrospirales</taxon>
        <taxon>Nitrospiraceae</taxon>
        <taxon>Candidatus Magnetominusculus</taxon>
    </lineage>
</organism>
<sequence>MILYSLGGHGGVTAFRMLAAAALLDGKHSLSIPYLRGDMIDKKLEKTSIFQFIKYMKETVIAIRIVFLCERGVAWELLGRLFKQLDTIVVIGFIGQHKNIIFHYKKSLCVHRVEDV</sequence>
<evidence type="ECO:0000313" key="1">
    <source>
        <dbReference type="EMBL" id="KWT86782.1"/>
    </source>
</evidence>
<proteinExistence type="predicted"/>
<comment type="caution">
    <text evidence="1">The sequence shown here is derived from an EMBL/GenBank/DDBJ whole genome shotgun (WGS) entry which is preliminary data.</text>
</comment>
<dbReference type="Proteomes" id="UP000060487">
    <property type="component" value="Unassembled WGS sequence"/>
</dbReference>
<reference evidence="1 2" key="1">
    <citation type="submission" date="2015-11" db="EMBL/GenBank/DDBJ databases">
        <authorList>
            <person name="Lin W."/>
        </authorList>
    </citation>
    <scope>NUCLEOTIDE SEQUENCE [LARGE SCALE GENOMIC DNA]</scope>
    <source>
        <strain evidence="1 2">HCH-1</strain>
    </source>
</reference>
<gene>
    <name evidence="1" type="ORF">ASN18_1505</name>
</gene>
<protein>
    <submittedName>
        <fullName evidence="1">Uncharacterized protein</fullName>
    </submittedName>
</protein>
<name>A0ABR5SH85_9BACT</name>
<evidence type="ECO:0000313" key="2">
    <source>
        <dbReference type="Proteomes" id="UP000060487"/>
    </source>
</evidence>
<dbReference type="EMBL" id="LNQR01000056">
    <property type="protein sequence ID" value="KWT86782.1"/>
    <property type="molecule type" value="Genomic_DNA"/>
</dbReference>
<accession>A0ABR5SH85</accession>
<keyword evidence="2" id="KW-1185">Reference proteome</keyword>
<dbReference type="RefSeq" id="WP_157072879.1">
    <property type="nucleotide sequence ID" value="NZ_LNQR01000056.1"/>
</dbReference>